<dbReference type="Proteomes" id="UP000292932">
    <property type="component" value="Unassembled WGS sequence"/>
</dbReference>
<evidence type="ECO:0000313" key="3">
    <source>
        <dbReference type="Proteomes" id="UP000292932"/>
    </source>
</evidence>
<comment type="caution">
    <text evidence="2">The sequence shown here is derived from an EMBL/GenBank/DDBJ whole genome shotgun (WGS) entry which is preliminary data.</text>
</comment>
<feature type="compositionally biased region" description="Polar residues" evidence="1">
    <location>
        <begin position="145"/>
        <end position="164"/>
    </location>
</feature>
<protein>
    <submittedName>
        <fullName evidence="2">Uncharacterized protein</fullName>
    </submittedName>
</protein>
<dbReference type="EMBL" id="SHSP01000006">
    <property type="protein sequence ID" value="TCF33011.1"/>
    <property type="molecule type" value="Genomic_DNA"/>
</dbReference>
<evidence type="ECO:0000313" key="2">
    <source>
        <dbReference type="EMBL" id="TCF33011.1"/>
    </source>
</evidence>
<dbReference type="AlphaFoldDB" id="A0A4R0UJT5"/>
<sequence length="182" mass="19940">MSVPIEGSYGVRGIVVTSRVFGKDIAAIGIGERECVLVQGGQHVPTNPRSEGHSGLRSRISAYFVTVPDPHAQPRYLRARHSLPVESPDILHNGHRYRHVPFLPERRPAATGRIKTDWQLGNIQAAASRPLTSPGNDDVTRENHQPTLRKNTACQQTSKQNTGTGFAPAFQAALAGRPRRFP</sequence>
<evidence type="ECO:0000256" key="1">
    <source>
        <dbReference type="SAM" id="MobiDB-lite"/>
    </source>
</evidence>
<feature type="region of interest" description="Disordered" evidence="1">
    <location>
        <begin position="128"/>
        <end position="166"/>
    </location>
</feature>
<proteinExistence type="predicted"/>
<accession>A0A4R0UJT5</accession>
<gene>
    <name evidence="2" type="ORF">MCC10096_0455</name>
</gene>
<name>A0A4R0UJT5_BIFLL</name>
<reference evidence="2 3" key="1">
    <citation type="journal article" date="2018" name="Sci. Rep.">
        <title>Genomic diversity and distribution of Bifidobacterium longum subsp. longum across the human lifespan.</title>
        <authorList>
            <person name="Odamaki T."/>
            <person name="Bottacini F."/>
            <person name="Kato K."/>
            <person name="Mitsuyama E."/>
            <person name="Yoshida K."/>
            <person name="Horigome A."/>
            <person name="Xiao J.Z."/>
            <person name="van Sinderen D."/>
        </authorList>
    </citation>
    <scope>NUCLEOTIDE SEQUENCE [LARGE SCALE GENOMIC DNA]</scope>
    <source>
        <strain evidence="2 3">MCC10096</strain>
    </source>
</reference>
<organism evidence="2 3">
    <name type="scientific">Bifidobacterium longum subsp. longum</name>
    <dbReference type="NCBI Taxonomy" id="1679"/>
    <lineage>
        <taxon>Bacteria</taxon>
        <taxon>Bacillati</taxon>
        <taxon>Actinomycetota</taxon>
        <taxon>Actinomycetes</taxon>
        <taxon>Bifidobacteriales</taxon>
        <taxon>Bifidobacteriaceae</taxon>
        <taxon>Bifidobacterium</taxon>
    </lineage>
</organism>